<name>A0A0F9CIU0_9ZZZZ</name>
<dbReference type="GO" id="GO:0016226">
    <property type="term" value="P:iron-sulfur cluster assembly"/>
    <property type="evidence" value="ECO:0007669"/>
    <property type="project" value="InterPro"/>
</dbReference>
<dbReference type="Gene3D" id="3.40.50.300">
    <property type="entry name" value="P-loop containing nucleotide triphosphate hydrolases"/>
    <property type="match status" value="1"/>
</dbReference>
<dbReference type="GO" id="GO:0005525">
    <property type="term" value="F:GTP binding"/>
    <property type="evidence" value="ECO:0007669"/>
    <property type="project" value="InterPro"/>
</dbReference>
<reference evidence="3" key="1">
    <citation type="journal article" date="2015" name="Nature">
        <title>Complex archaea that bridge the gap between prokaryotes and eukaryotes.</title>
        <authorList>
            <person name="Spang A."/>
            <person name="Saw J.H."/>
            <person name="Jorgensen S.L."/>
            <person name="Zaremba-Niedzwiedzka K."/>
            <person name="Martijn J."/>
            <person name="Lind A.E."/>
            <person name="van Eijk R."/>
            <person name="Schleper C."/>
            <person name="Guy L."/>
            <person name="Ettema T.J."/>
        </authorList>
    </citation>
    <scope>NUCLEOTIDE SEQUENCE</scope>
</reference>
<organism evidence="3">
    <name type="scientific">marine sediment metagenome</name>
    <dbReference type="NCBI Taxonomy" id="412755"/>
    <lineage>
        <taxon>unclassified sequences</taxon>
        <taxon>metagenomes</taxon>
        <taxon>ecological metagenomes</taxon>
    </lineage>
</organism>
<dbReference type="InterPro" id="IPR033756">
    <property type="entry name" value="YlxH/NBP35"/>
</dbReference>
<gene>
    <name evidence="3" type="ORF">LCGC14_2317930</name>
</gene>
<evidence type="ECO:0000313" key="3">
    <source>
        <dbReference type="EMBL" id="KKL49198.1"/>
    </source>
</evidence>
<dbReference type="SUPFAM" id="SSF52540">
    <property type="entry name" value="P-loop containing nucleoside triphosphate hydrolases"/>
    <property type="match status" value="1"/>
</dbReference>
<dbReference type="SUPFAM" id="SSF50447">
    <property type="entry name" value="Translation proteins"/>
    <property type="match status" value="1"/>
</dbReference>
<proteinExistence type="predicted"/>
<keyword evidence="1" id="KW-0547">Nucleotide-binding</keyword>
<dbReference type="EMBL" id="LAZR01033046">
    <property type="protein sequence ID" value="KKL49198.1"/>
    <property type="molecule type" value="Genomic_DNA"/>
</dbReference>
<dbReference type="Pfam" id="PF10609">
    <property type="entry name" value="ParA"/>
    <property type="match status" value="1"/>
</dbReference>
<feature type="non-terminal residue" evidence="3">
    <location>
        <position position="1"/>
    </location>
</feature>
<evidence type="ECO:0000256" key="2">
    <source>
        <dbReference type="ARBA" id="ARBA00022840"/>
    </source>
</evidence>
<protein>
    <submittedName>
        <fullName evidence="3">Uncharacterized protein</fullName>
    </submittedName>
</protein>
<dbReference type="GO" id="GO:0051539">
    <property type="term" value="F:4 iron, 4 sulfur cluster binding"/>
    <property type="evidence" value="ECO:0007669"/>
    <property type="project" value="TreeGrafter"/>
</dbReference>
<evidence type="ECO:0000256" key="1">
    <source>
        <dbReference type="ARBA" id="ARBA00022741"/>
    </source>
</evidence>
<dbReference type="AlphaFoldDB" id="A0A0F9CIU0"/>
<dbReference type="GO" id="GO:0005829">
    <property type="term" value="C:cytosol"/>
    <property type="evidence" value="ECO:0007669"/>
    <property type="project" value="TreeGrafter"/>
</dbReference>
<accession>A0A0F9CIU0</accession>
<comment type="caution">
    <text evidence="3">The sequence shown here is derived from an EMBL/GenBank/DDBJ whole genome shotgun (WGS) entry which is preliminary data.</text>
</comment>
<dbReference type="GO" id="GO:0005524">
    <property type="term" value="F:ATP binding"/>
    <property type="evidence" value="ECO:0007669"/>
    <property type="project" value="UniProtKB-KW"/>
</dbReference>
<keyword evidence="2" id="KW-0067">ATP-binding</keyword>
<dbReference type="InterPro" id="IPR044304">
    <property type="entry name" value="NUBPL-like"/>
</dbReference>
<sequence>IKGRGTVATGRVERGIVKVGDAIELVGLTDEPTKTTATGVEMFNKVSIPVLGIVENMAVHRCSQCGYEEHIFGEGGGQQIASECGVDVLGSLPLSLEIREQTDAGTPPVIVDSDSVTAQYYQKIATQIKAKLSAAAPTGGPKIIIE</sequence>
<dbReference type="InterPro" id="IPR027417">
    <property type="entry name" value="P-loop_NTPase"/>
</dbReference>
<dbReference type="PANTHER" id="PTHR42961">
    <property type="entry name" value="IRON-SULFUR PROTEIN NUBPL"/>
    <property type="match status" value="1"/>
</dbReference>
<dbReference type="InterPro" id="IPR009000">
    <property type="entry name" value="Transl_B-barrel_sf"/>
</dbReference>
<dbReference type="PANTHER" id="PTHR42961:SF2">
    <property type="entry name" value="IRON-SULFUR PROTEIN NUBPL"/>
    <property type="match status" value="1"/>
</dbReference>